<evidence type="ECO:0000256" key="6">
    <source>
        <dbReference type="SAM" id="Phobius"/>
    </source>
</evidence>
<evidence type="ECO:0000256" key="5">
    <source>
        <dbReference type="ARBA" id="ARBA00023136"/>
    </source>
</evidence>
<evidence type="ECO:0000256" key="4">
    <source>
        <dbReference type="ARBA" id="ARBA00022989"/>
    </source>
</evidence>
<reference evidence="9" key="1">
    <citation type="journal article" date="2019" name="Int. J. Syst. Evol. Microbiol.">
        <title>The Global Catalogue of Microorganisms (GCM) 10K type strain sequencing project: providing services to taxonomists for standard genome sequencing and annotation.</title>
        <authorList>
            <consortium name="The Broad Institute Genomics Platform"/>
            <consortium name="The Broad Institute Genome Sequencing Center for Infectious Disease"/>
            <person name="Wu L."/>
            <person name="Ma J."/>
        </authorList>
    </citation>
    <scope>NUCLEOTIDE SEQUENCE [LARGE SCALE GENOMIC DNA]</scope>
    <source>
        <strain evidence="9">CGMCC 1.12449</strain>
    </source>
</reference>
<feature type="domain" description="Prepilin type IV endopeptidase peptidase" evidence="7">
    <location>
        <begin position="13"/>
        <end position="114"/>
    </location>
</feature>
<proteinExistence type="predicted"/>
<comment type="caution">
    <text evidence="8">The sequence shown here is derived from an EMBL/GenBank/DDBJ whole genome shotgun (WGS) entry which is preliminary data.</text>
</comment>
<feature type="transmembrane region" description="Helical" evidence="6">
    <location>
        <begin position="33"/>
        <end position="48"/>
    </location>
</feature>
<evidence type="ECO:0000256" key="3">
    <source>
        <dbReference type="ARBA" id="ARBA00022692"/>
    </source>
</evidence>
<dbReference type="Pfam" id="PF01478">
    <property type="entry name" value="Peptidase_A24"/>
    <property type="match status" value="1"/>
</dbReference>
<dbReference type="Proteomes" id="UP001597215">
    <property type="component" value="Unassembled WGS sequence"/>
</dbReference>
<gene>
    <name evidence="8" type="ORF">ACFSAG_09970</name>
</gene>
<organism evidence="8 9">
    <name type="scientific">Sphingorhabdus buctiana</name>
    <dbReference type="NCBI Taxonomy" id="1508805"/>
    <lineage>
        <taxon>Bacteria</taxon>
        <taxon>Pseudomonadati</taxon>
        <taxon>Pseudomonadota</taxon>
        <taxon>Alphaproteobacteria</taxon>
        <taxon>Sphingomonadales</taxon>
        <taxon>Sphingomonadaceae</taxon>
        <taxon>Sphingorhabdus</taxon>
    </lineage>
</organism>
<keyword evidence="3 6" id="KW-0812">Transmembrane</keyword>
<keyword evidence="5 6" id="KW-0472">Membrane</keyword>
<evidence type="ECO:0000256" key="1">
    <source>
        <dbReference type="ARBA" id="ARBA00004651"/>
    </source>
</evidence>
<accession>A0ABW4MI13</accession>
<dbReference type="PANTHER" id="PTHR36506">
    <property type="entry name" value="PREFLAGELLIN PEPTIDASE"/>
    <property type="match status" value="1"/>
</dbReference>
<feature type="transmembrane region" description="Helical" evidence="6">
    <location>
        <begin position="136"/>
        <end position="152"/>
    </location>
</feature>
<comment type="subcellular location">
    <subcellularLocation>
        <location evidence="1">Cell membrane</location>
        <topology evidence="1">Multi-pass membrane protein</topology>
    </subcellularLocation>
</comment>
<evidence type="ECO:0000313" key="8">
    <source>
        <dbReference type="EMBL" id="MFD1767167.1"/>
    </source>
</evidence>
<dbReference type="EMBL" id="JBHUEL010000009">
    <property type="protein sequence ID" value="MFD1767167.1"/>
    <property type="molecule type" value="Genomic_DNA"/>
</dbReference>
<evidence type="ECO:0000256" key="2">
    <source>
        <dbReference type="ARBA" id="ARBA00022475"/>
    </source>
</evidence>
<evidence type="ECO:0000259" key="7">
    <source>
        <dbReference type="Pfam" id="PF01478"/>
    </source>
</evidence>
<feature type="transmembrane region" description="Helical" evidence="6">
    <location>
        <begin position="91"/>
        <end position="116"/>
    </location>
</feature>
<dbReference type="InterPro" id="IPR052218">
    <property type="entry name" value="Preflagellin_Peptidase"/>
</dbReference>
<dbReference type="RefSeq" id="WP_381514220.1">
    <property type="nucleotide sequence ID" value="NZ_JBHUEL010000009.1"/>
</dbReference>
<dbReference type="Gene3D" id="1.20.120.1220">
    <property type="match status" value="1"/>
</dbReference>
<feature type="transmembrane region" description="Helical" evidence="6">
    <location>
        <begin position="60"/>
        <end position="79"/>
    </location>
</feature>
<keyword evidence="4 6" id="KW-1133">Transmembrane helix</keyword>
<keyword evidence="2" id="KW-1003">Cell membrane</keyword>
<protein>
    <submittedName>
        <fullName evidence="8">Prepilin peptidase</fullName>
    </submittedName>
</protein>
<sequence length="174" mass="18978">MQAMIENGILAAAAFVLLGAAYSDLKQLRIPNMMPALLIVLYATYALVDGAQHFSWWHIAHFGVALLVGMGLFAAKWFGGGDAKLYAAAALWFPLQLGHLLLFYVGIAGAVLAILFILTRRFTRTHGGRKRTDRRIPYGVAIAVGAIAFWLLQPSSEPKRIIIDDLDNSGLPTL</sequence>
<name>A0ABW4MI13_9SPHN</name>
<keyword evidence="9" id="KW-1185">Reference proteome</keyword>
<evidence type="ECO:0000313" key="9">
    <source>
        <dbReference type="Proteomes" id="UP001597215"/>
    </source>
</evidence>
<dbReference type="InterPro" id="IPR000045">
    <property type="entry name" value="Prepilin_IV_endopep_pep"/>
</dbReference>
<dbReference type="PANTHER" id="PTHR36506:SF1">
    <property type="entry name" value="PREFLAGELLIN PEPTIDASE"/>
    <property type="match status" value="1"/>
</dbReference>